<sequence>MQLLIDFLPVLLFFIAYKFAGIYVATGIAIAVSVVQVSWNWWRHRRVETLQLATLGLIVVFGGLTLALHDPIFVMWKPTLINGLFAVVFFGSHWFGERNLIERMMGHNVTLPPLIWSRLNFSWAAFFAFLGVINLFVVYVWSGFFTAQQTLIAESGQTALDLTTCAATYTDRLLALCEDAQAREAVWVNFKLFGMMGLTVLFVIAQAFYLARHVQEPASAEAD</sequence>
<comment type="subcellular location">
    <subcellularLocation>
        <location evidence="5">Cell inner membrane</location>
        <topology evidence="5">Multi-pass membrane protein</topology>
    </subcellularLocation>
</comment>
<evidence type="ECO:0000313" key="8">
    <source>
        <dbReference type="Proteomes" id="UP000239936"/>
    </source>
</evidence>
<dbReference type="OrthoDB" id="9788219at2"/>
<feature type="transmembrane region" description="Helical" evidence="5">
    <location>
        <begin position="49"/>
        <end position="68"/>
    </location>
</feature>
<evidence type="ECO:0000256" key="4">
    <source>
        <dbReference type="ARBA" id="ARBA00023136"/>
    </source>
</evidence>
<keyword evidence="3 5" id="KW-1133">Transmembrane helix</keyword>
<dbReference type="NCBIfam" id="NF001325">
    <property type="entry name" value="PRK00259.1-3"/>
    <property type="match status" value="1"/>
</dbReference>
<comment type="caution">
    <text evidence="7">The sequence shown here is derived from an EMBL/GenBank/DDBJ whole genome shotgun (WGS) entry which is preliminary data.</text>
</comment>
<feature type="transmembrane region" description="Helical" evidence="5">
    <location>
        <begin position="192"/>
        <end position="211"/>
    </location>
</feature>
<evidence type="ECO:0000256" key="2">
    <source>
        <dbReference type="ARBA" id="ARBA00022692"/>
    </source>
</evidence>
<dbReference type="GO" id="GO:0005886">
    <property type="term" value="C:plasma membrane"/>
    <property type="evidence" value="ECO:0007669"/>
    <property type="project" value="UniProtKB-SubCell"/>
</dbReference>
<evidence type="ECO:0000313" key="7">
    <source>
        <dbReference type="EMBL" id="PQJ94890.1"/>
    </source>
</evidence>
<reference evidence="7 8" key="1">
    <citation type="submission" date="2018-01" db="EMBL/GenBank/DDBJ databases">
        <title>The complete genome sequence of Chromatium okenii LaCa, a purple sulfur bacterium with a turbulent life.</title>
        <authorList>
            <person name="Luedin S.M."/>
            <person name="Liechti N."/>
            <person name="Storelli N."/>
            <person name="Danza F."/>
            <person name="Wittwer M."/>
            <person name="Pothier J.F."/>
            <person name="Tonolla M.A."/>
        </authorList>
    </citation>
    <scope>NUCLEOTIDE SEQUENCE [LARGE SCALE GENOMIC DNA]</scope>
    <source>
        <strain evidence="7 8">LaCa</strain>
    </source>
</reference>
<gene>
    <name evidence="5" type="primary">yciB</name>
    <name evidence="7" type="ORF">CXB77_17280</name>
    <name evidence="6" type="ORF">CXB77_18105</name>
</gene>
<comment type="function">
    <text evidence="5">Plays a role in cell envelope biogenesis, maintenance of cell envelope integrity and membrane homeostasis.</text>
</comment>
<keyword evidence="2 5" id="KW-0812">Transmembrane</keyword>
<accession>A0A2S7XMD5</accession>
<dbReference type="EMBL" id="PPGH01000039">
    <property type="protein sequence ID" value="PQJ94836.1"/>
    <property type="molecule type" value="Genomic_DNA"/>
</dbReference>
<evidence type="ECO:0000256" key="3">
    <source>
        <dbReference type="ARBA" id="ARBA00022989"/>
    </source>
</evidence>
<dbReference type="PANTHER" id="PTHR36917:SF1">
    <property type="entry name" value="INNER MEMBRANE-SPANNING PROTEIN YCIB"/>
    <property type="match status" value="1"/>
</dbReference>
<dbReference type="RefSeq" id="WP_105074856.1">
    <property type="nucleotide sequence ID" value="NZ_JAFLKP010000305.1"/>
</dbReference>
<dbReference type="AlphaFoldDB" id="A0A2S7XMD5"/>
<evidence type="ECO:0000256" key="5">
    <source>
        <dbReference type="HAMAP-Rule" id="MF_00189"/>
    </source>
</evidence>
<keyword evidence="1 5" id="KW-1003">Cell membrane</keyword>
<keyword evidence="8" id="KW-1185">Reference proteome</keyword>
<comment type="similarity">
    <text evidence="5">Belongs to the YciB family.</text>
</comment>
<comment type="caution">
    <text evidence="5">Lacks conserved residue(s) required for the propagation of feature annotation.</text>
</comment>
<name>A0A2S7XMD5_9GAMM</name>
<keyword evidence="5" id="KW-0997">Cell inner membrane</keyword>
<feature type="transmembrane region" description="Helical" evidence="5">
    <location>
        <begin position="74"/>
        <end position="95"/>
    </location>
</feature>
<dbReference type="PANTHER" id="PTHR36917">
    <property type="entry name" value="INTRACELLULAR SEPTATION PROTEIN A-RELATED"/>
    <property type="match status" value="1"/>
</dbReference>
<keyword evidence="4 5" id="KW-0472">Membrane</keyword>
<dbReference type="Proteomes" id="UP000239936">
    <property type="component" value="Unassembled WGS sequence"/>
</dbReference>
<evidence type="ECO:0000313" key="6">
    <source>
        <dbReference type="EMBL" id="PQJ94836.1"/>
    </source>
</evidence>
<feature type="transmembrane region" description="Helical" evidence="5">
    <location>
        <begin position="121"/>
        <end position="141"/>
    </location>
</feature>
<evidence type="ECO:0000256" key="1">
    <source>
        <dbReference type="ARBA" id="ARBA00022475"/>
    </source>
</evidence>
<dbReference type="HAMAP" id="MF_00189">
    <property type="entry name" value="YciB"/>
    <property type="match status" value="1"/>
</dbReference>
<dbReference type="Pfam" id="PF04279">
    <property type="entry name" value="IspA"/>
    <property type="match status" value="2"/>
</dbReference>
<protein>
    <recommendedName>
        <fullName evidence="5">Inner membrane-spanning protein YciB</fullName>
    </recommendedName>
</protein>
<proteinExistence type="inferred from homology"/>
<organism evidence="7 8">
    <name type="scientific">Chromatium okenii</name>
    <dbReference type="NCBI Taxonomy" id="61644"/>
    <lineage>
        <taxon>Bacteria</taxon>
        <taxon>Pseudomonadati</taxon>
        <taxon>Pseudomonadota</taxon>
        <taxon>Gammaproteobacteria</taxon>
        <taxon>Chromatiales</taxon>
        <taxon>Chromatiaceae</taxon>
        <taxon>Chromatium</taxon>
    </lineage>
</organism>
<dbReference type="EMBL" id="PPGH01000038">
    <property type="protein sequence ID" value="PQJ94890.1"/>
    <property type="molecule type" value="Genomic_DNA"/>
</dbReference>
<dbReference type="InterPro" id="IPR006008">
    <property type="entry name" value="YciB"/>
</dbReference>